<dbReference type="InterPro" id="IPR029058">
    <property type="entry name" value="AB_hydrolase_fold"/>
</dbReference>
<dbReference type="Pfam" id="PF12146">
    <property type="entry name" value="Hydrolase_4"/>
    <property type="match status" value="1"/>
</dbReference>
<sequence>MDSYIRYEEEFVRSSSSGLMLFTCRWLPGDQEPKALIFLLHGYAMESSISMKGTATRLVKAGYGVYGIDYIGHGRSGGLHGYVPSFDDLVDDCSSHFTTVCEREENKERMRYLLGESMGGTVAIFLHRKMPDFWDGAVLVAPMCKIADGLKPNPIVTAFLRKLSYIIPTWKIVPTPDIIDAAVRDPEAKKQILSNPYWVKGWPRLKTAEQLLNATLSIEKTLNEVSLPFLIVHGGDDKVTDPSISKLLYESASSTDKTFKLYPGMWHALTYGELLENIDLVFKDIIGWLDKRVARGNLRVEKERKQVEDNLKLGSSSAC</sequence>
<dbReference type="AlphaFoldDB" id="A0AAD3SLC2"/>
<evidence type="ECO:0000259" key="1">
    <source>
        <dbReference type="Pfam" id="PF12146"/>
    </source>
</evidence>
<keyword evidence="3" id="KW-1185">Reference proteome</keyword>
<evidence type="ECO:0000313" key="2">
    <source>
        <dbReference type="EMBL" id="GMH13343.1"/>
    </source>
</evidence>
<reference evidence="2" key="1">
    <citation type="submission" date="2023-05" db="EMBL/GenBank/DDBJ databases">
        <title>Nepenthes gracilis genome sequencing.</title>
        <authorList>
            <person name="Fukushima K."/>
        </authorList>
    </citation>
    <scope>NUCLEOTIDE SEQUENCE</scope>
    <source>
        <strain evidence="2">SING2019-196</strain>
    </source>
</reference>
<accession>A0AAD3SLC2</accession>
<protein>
    <recommendedName>
        <fullName evidence="1">Serine aminopeptidase S33 domain-containing protein</fullName>
    </recommendedName>
</protein>
<dbReference type="EMBL" id="BSYO01000012">
    <property type="protein sequence ID" value="GMH13343.1"/>
    <property type="molecule type" value="Genomic_DNA"/>
</dbReference>
<dbReference type="PANTHER" id="PTHR11614">
    <property type="entry name" value="PHOSPHOLIPASE-RELATED"/>
    <property type="match status" value="1"/>
</dbReference>
<dbReference type="InterPro" id="IPR000073">
    <property type="entry name" value="AB_hydrolase_1"/>
</dbReference>
<dbReference type="SUPFAM" id="SSF53474">
    <property type="entry name" value="alpha/beta-Hydrolases"/>
    <property type="match status" value="1"/>
</dbReference>
<proteinExistence type="predicted"/>
<dbReference type="FunFam" id="3.40.50.1820:FF:000036">
    <property type="entry name" value="Alpha/beta-Hydrolases superfamily protein"/>
    <property type="match status" value="1"/>
</dbReference>
<evidence type="ECO:0000313" key="3">
    <source>
        <dbReference type="Proteomes" id="UP001279734"/>
    </source>
</evidence>
<comment type="caution">
    <text evidence="2">The sequence shown here is derived from an EMBL/GenBank/DDBJ whole genome shotgun (WGS) entry which is preliminary data.</text>
</comment>
<gene>
    <name evidence="2" type="ORF">Nepgr_015184</name>
</gene>
<name>A0AAD3SLC2_NEPGR</name>
<dbReference type="InterPro" id="IPR022742">
    <property type="entry name" value="Hydrolase_4"/>
</dbReference>
<dbReference type="Proteomes" id="UP001279734">
    <property type="component" value="Unassembled WGS sequence"/>
</dbReference>
<dbReference type="InterPro" id="IPR051044">
    <property type="entry name" value="MAG_DAG_Lipase"/>
</dbReference>
<dbReference type="PRINTS" id="PR00111">
    <property type="entry name" value="ABHYDROLASE"/>
</dbReference>
<organism evidence="2 3">
    <name type="scientific">Nepenthes gracilis</name>
    <name type="common">Slender pitcher plant</name>
    <dbReference type="NCBI Taxonomy" id="150966"/>
    <lineage>
        <taxon>Eukaryota</taxon>
        <taxon>Viridiplantae</taxon>
        <taxon>Streptophyta</taxon>
        <taxon>Embryophyta</taxon>
        <taxon>Tracheophyta</taxon>
        <taxon>Spermatophyta</taxon>
        <taxon>Magnoliopsida</taxon>
        <taxon>eudicotyledons</taxon>
        <taxon>Gunneridae</taxon>
        <taxon>Pentapetalae</taxon>
        <taxon>Caryophyllales</taxon>
        <taxon>Nepenthaceae</taxon>
        <taxon>Nepenthes</taxon>
    </lineage>
</organism>
<feature type="domain" description="Serine aminopeptidase S33" evidence="1">
    <location>
        <begin position="31"/>
        <end position="270"/>
    </location>
</feature>
<dbReference type="Gene3D" id="3.40.50.1820">
    <property type="entry name" value="alpha/beta hydrolase"/>
    <property type="match status" value="1"/>
</dbReference>